<evidence type="ECO:0000313" key="2">
    <source>
        <dbReference type="Proteomes" id="UP001595616"/>
    </source>
</evidence>
<evidence type="ECO:0008006" key="3">
    <source>
        <dbReference type="Google" id="ProtNLM"/>
    </source>
</evidence>
<organism evidence="1 2">
    <name type="scientific">Lacihabitans lacunae</name>
    <dbReference type="NCBI Taxonomy" id="1028214"/>
    <lineage>
        <taxon>Bacteria</taxon>
        <taxon>Pseudomonadati</taxon>
        <taxon>Bacteroidota</taxon>
        <taxon>Cytophagia</taxon>
        <taxon>Cytophagales</taxon>
        <taxon>Leadbetterellaceae</taxon>
        <taxon>Lacihabitans</taxon>
    </lineage>
</organism>
<accession>A0ABV7YTX0</accession>
<dbReference type="EMBL" id="JBHRYQ010000001">
    <property type="protein sequence ID" value="MFC3810302.1"/>
    <property type="molecule type" value="Genomic_DNA"/>
</dbReference>
<evidence type="ECO:0000313" key="1">
    <source>
        <dbReference type="EMBL" id="MFC3810302.1"/>
    </source>
</evidence>
<proteinExistence type="predicted"/>
<dbReference type="Proteomes" id="UP001595616">
    <property type="component" value="Unassembled WGS sequence"/>
</dbReference>
<protein>
    <recommendedName>
        <fullName evidence="3">DNA polymerase III subunit gamma/tau</fullName>
    </recommendedName>
</protein>
<gene>
    <name evidence="1" type="ORF">ACFOOI_06525</name>
</gene>
<name>A0ABV7YTX0_9BACT</name>
<keyword evidence="2" id="KW-1185">Reference proteome</keyword>
<reference evidence="2" key="1">
    <citation type="journal article" date="2019" name="Int. J. Syst. Evol. Microbiol.">
        <title>The Global Catalogue of Microorganisms (GCM) 10K type strain sequencing project: providing services to taxonomists for standard genome sequencing and annotation.</title>
        <authorList>
            <consortium name="The Broad Institute Genomics Platform"/>
            <consortium name="The Broad Institute Genome Sequencing Center for Infectious Disease"/>
            <person name="Wu L."/>
            <person name="Ma J."/>
        </authorList>
    </citation>
    <scope>NUCLEOTIDE SEQUENCE [LARGE SCALE GENOMIC DNA]</scope>
    <source>
        <strain evidence="2">CECT 7956</strain>
    </source>
</reference>
<comment type="caution">
    <text evidence="1">The sequence shown here is derived from an EMBL/GenBank/DDBJ whole genome shotgun (WGS) entry which is preliminary data.</text>
</comment>
<dbReference type="RefSeq" id="WP_379836324.1">
    <property type="nucleotide sequence ID" value="NZ_JBHRYQ010000001.1"/>
</dbReference>
<sequence length="105" mass="12233">MEFSELKSSQTQKMVFTSEFDLEGTAFTFKLANKVKFDIFYELRQDLLDFLRKKLENGTITAEAIITAEQTKAKPRTEQEKFESMANKNPAIWKLKEALDLDLLF</sequence>